<evidence type="ECO:0000313" key="2">
    <source>
        <dbReference type="Proteomes" id="UP000723463"/>
    </source>
</evidence>
<dbReference type="EMBL" id="JAAAXW010000740">
    <property type="protein sequence ID" value="KAF9536404.1"/>
    <property type="molecule type" value="Genomic_DNA"/>
</dbReference>
<name>A0A9P6EWB2_9FUNG</name>
<comment type="caution">
    <text evidence="1">The sequence shown here is derived from an EMBL/GenBank/DDBJ whole genome shotgun (WGS) entry which is preliminary data.</text>
</comment>
<feature type="non-terminal residue" evidence="1">
    <location>
        <position position="1"/>
    </location>
</feature>
<gene>
    <name evidence="1" type="ORF">EC957_011093</name>
</gene>
<keyword evidence="2" id="KW-1185">Reference proteome</keyword>
<evidence type="ECO:0000313" key="1">
    <source>
        <dbReference type="EMBL" id="KAF9536404.1"/>
    </source>
</evidence>
<dbReference type="Proteomes" id="UP000723463">
    <property type="component" value="Unassembled WGS sequence"/>
</dbReference>
<dbReference type="AlphaFoldDB" id="A0A9P6EWB2"/>
<protein>
    <submittedName>
        <fullName evidence="1">Uncharacterized protein</fullName>
    </submittedName>
</protein>
<accession>A0A9P6EWB2</accession>
<proteinExistence type="predicted"/>
<organism evidence="1 2">
    <name type="scientific">Mortierella hygrophila</name>
    <dbReference type="NCBI Taxonomy" id="979708"/>
    <lineage>
        <taxon>Eukaryota</taxon>
        <taxon>Fungi</taxon>
        <taxon>Fungi incertae sedis</taxon>
        <taxon>Mucoromycota</taxon>
        <taxon>Mortierellomycotina</taxon>
        <taxon>Mortierellomycetes</taxon>
        <taxon>Mortierellales</taxon>
        <taxon>Mortierellaceae</taxon>
        <taxon>Mortierella</taxon>
    </lineage>
</organism>
<reference evidence="1" key="1">
    <citation type="journal article" date="2020" name="Fungal Divers.">
        <title>Resolving the Mortierellaceae phylogeny through synthesis of multi-gene phylogenetics and phylogenomics.</title>
        <authorList>
            <person name="Vandepol N."/>
            <person name="Liber J."/>
            <person name="Desiro A."/>
            <person name="Na H."/>
            <person name="Kennedy M."/>
            <person name="Barry K."/>
            <person name="Grigoriev I.V."/>
            <person name="Miller A.N."/>
            <person name="O'Donnell K."/>
            <person name="Stajich J.E."/>
            <person name="Bonito G."/>
        </authorList>
    </citation>
    <scope>NUCLEOTIDE SEQUENCE</scope>
    <source>
        <strain evidence="1">NRRL 2591</strain>
    </source>
</reference>
<sequence length="602" mass="68438">MDFLNTVQQGVSDDARSVCVEQVNLGRERKGIQPIFAEDESITALLQEDTFVCALAISHPNFDPKQYPKVLTKIDDEDGCLSDGSIRYYLHCLRFSQGLFQYYHDMYADKEWARAMLERFPQSDQEVFVFYIGTTTRTPSERVAEDQESTPSSRLGNLLKLIDQEVDTYEWVKLSQPCGTTRADYRRHLIGQDIERNLIALGGPFLANSASGGFTYDWAVPEHIMEELGPFQEYVQYRSRHYYHANSSRPSPHPAMRNLLALHFRLMRDHYVRNQGPGETVATDGCLKELVDAGSRPVMVKNQVISAFVTKDITVEALAGGCAYDDGTAGPAPRLEHHLRKCVAGIVEYYIDGDVFPQVRTDLFPCSTRHMQHLVALLFLSNYLSILQPILLVSHSLQVLHVLQHNFLHTCWQSQDSPNQFMTSLEQRDHTHASLEAAFGQGIAKSWTNIKSDSNYIEALGRFSVVKFGPGQDDYCLLLPERDTGNMRYNPSLSAALSYFSFLTKCIYLVAIPHLVGYAQNRPPGTRQDTLVQLKTEIEESVQKCGIRFLVEDARDQVKTLSKEVFRQRTQTANARRAEDDPDGYDNWLRTRLDQLEAGRRQ</sequence>